<protein>
    <recommendedName>
        <fullName evidence="4">Lipocalin-like domain-containing protein</fullName>
    </recommendedName>
</protein>
<name>A0A1I5WMQ0_9BACT</name>
<feature type="signal peptide" evidence="1">
    <location>
        <begin position="1"/>
        <end position="19"/>
    </location>
</feature>
<accession>A0A1I5WMQ0</accession>
<dbReference type="RefSeq" id="WP_090658721.1">
    <property type="nucleotide sequence ID" value="NZ_FOXQ01000006.1"/>
</dbReference>
<feature type="chain" id="PRO_5011653566" description="Lipocalin-like domain-containing protein" evidence="1">
    <location>
        <begin position="20"/>
        <end position="398"/>
    </location>
</feature>
<evidence type="ECO:0000313" key="2">
    <source>
        <dbReference type="EMBL" id="SFQ20851.1"/>
    </source>
</evidence>
<dbReference type="EMBL" id="FOXQ01000006">
    <property type="protein sequence ID" value="SFQ20851.1"/>
    <property type="molecule type" value="Genomic_DNA"/>
</dbReference>
<dbReference type="Proteomes" id="UP000199031">
    <property type="component" value="Unassembled WGS sequence"/>
</dbReference>
<gene>
    <name evidence="2" type="ORF">SAMN05444277_106281</name>
</gene>
<sequence>MIKLKKPALLLAGCFICFADNAQSLNWLLGTWNGSSSVNKTELVRTIIIDSTDGNSFFGIRTNEIKGRHNIKVETALIGSVDGETIVIKNGAVLYRKNPPNGEWSDCSNCNSENNITIENSRLVLTTRISGCKKECNGVTVYHKSICDFDSATQQYLITRFGDGADDLSACKEKTPADIAAEKKYNDSVAAANNIVRQNEEQRIKDSTIAAIAFVKKRRKEIADSINLAKKHDKQMQDSITAANNIARQKKTQHINDSIAKASIPKAPLPVKDSASPTTAKALETRDNVLLNTYHITTPDILLELFDNAQIDGDRVSVYHNGALIVNNQTLLKEPITIKIHADAANPMHEFTMIAENLGKIAPNTALMRVTVGEKVYKLSVKTDMQTNAKIVFYYDGK</sequence>
<organism evidence="2 3">
    <name type="scientific">Parafilimonas terrae</name>
    <dbReference type="NCBI Taxonomy" id="1465490"/>
    <lineage>
        <taxon>Bacteria</taxon>
        <taxon>Pseudomonadati</taxon>
        <taxon>Bacteroidota</taxon>
        <taxon>Chitinophagia</taxon>
        <taxon>Chitinophagales</taxon>
        <taxon>Chitinophagaceae</taxon>
        <taxon>Parafilimonas</taxon>
    </lineage>
</organism>
<keyword evidence="1" id="KW-0732">Signal</keyword>
<evidence type="ECO:0000256" key="1">
    <source>
        <dbReference type="SAM" id="SignalP"/>
    </source>
</evidence>
<evidence type="ECO:0000313" key="3">
    <source>
        <dbReference type="Proteomes" id="UP000199031"/>
    </source>
</evidence>
<proteinExistence type="predicted"/>
<dbReference type="OrthoDB" id="639821at2"/>
<reference evidence="2 3" key="1">
    <citation type="submission" date="2016-10" db="EMBL/GenBank/DDBJ databases">
        <authorList>
            <person name="de Groot N.N."/>
        </authorList>
    </citation>
    <scope>NUCLEOTIDE SEQUENCE [LARGE SCALE GENOMIC DNA]</scope>
    <source>
        <strain evidence="2 3">DSM 28286</strain>
    </source>
</reference>
<keyword evidence="3" id="KW-1185">Reference proteome</keyword>
<dbReference type="AlphaFoldDB" id="A0A1I5WMQ0"/>
<dbReference type="STRING" id="1465490.SAMN05444277_106281"/>
<evidence type="ECO:0008006" key="4">
    <source>
        <dbReference type="Google" id="ProtNLM"/>
    </source>
</evidence>